<dbReference type="PROSITE" id="PS01124">
    <property type="entry name" value="HTH_ARAC_FAMILY_2"/>
    <property type="match status" value="1"/>
</dbReference>
<organism evidence="5 6">
    <name type="scientific">Tengunoibacter tsumagoiensis</name>
    <dbReference type="NCBI Taxonomy" id="2014871"/>
    <lineage>
        <taxon>Bacteria</taxon>
        <taxon>Bacillati</taxon>
        <taxon>Chloroflexota</taxon>
        <taxon>Ktedonobacteria</taxon>
        <taxon>Ktedonobacterales</taxon>
        <taxon>Dictyobacteraceae</taxon>
        <taxon>Tengunoibacter</taxon>
    </lineage>
</organism>
<evidence type="ECO:0000313" key="5">
    <source>
        <dbReference type="EMBL" id="GCE15520.1"/>
    </source>
</evidence>
<dbReference type="SMART" id="SM00342">
    <property type="entry name" value="HTH_ARAC"/>
    <property type="match status" value="1"/>
</dbReference>
<name>A0A402A8N6_9CHLR</name>
<dbReference type="GO" id="GO:0043565">
    <property type="term" value="F:sequence-specific DNA binding"/>
    <property type="evidence" value="ECO:0007669"/>
    <property type="project" value="InterPro"/>
</dbReference>
<keyword evidence="3" id="KW-0804">Transcription</keyword>
<dbReference type="PROSITE" id="PS00041">
    <property type="entry name" value="HTH_ARAC_FAMILY_1"/>
    <property type="match status" value="1"/>
</dbReference>
<dbReference type="Proteomes" id="UP000287352">
    <property type="component" value="Unassembled WGS sequence"/>
</dbReference>
<proteinExistence type="predicted"/>
<gene>
    <name evidence="5" type="ORF">KTT_53790</name>
</gene>
<comment type="caution">
    <text evidence="5">The sequence shown here is derived from an EMBL/GenBank/DDBJ whole genome shotgun (WGS) entry which is preliminary data.</text>
</comment>
<dbReference type="SUPFAM" id="SSF46689">
    <property type="entry name" value="Homeodomain-like"/>
    <property type="match status" value="2"/>
</dbReference>
<dbReference type="GO" id="GO:0003700">
    <property type="term" value="F:DNA-binding transcription factor activity"/>
    <property type="evidence" value="ECO:0007669"/>
    <property type="project" value="InterPro"/>
</dbReference>
<dbReference type="AlphaFoldDB" id="A0A402A8N6"/>
<evidence type="ECO:0000256" key="3">
    <source>
        <dbReference type="ARBA" id="ARBA00023163"/>
    </source>
</evidence>
<evidence type="ECO:0000256" key="1">
    <source>
        <dbReference type="ARBA" id="ARBA00023015"/>
    </source>
</evidence>
<accession>A0A402A8N6</accession>
<dbReference type="InterPro" id="IPR020449">
    <property type="entry name" value="Tscrpt_reg_AraC-type_HTH"/>
</dbReference>
<dbReference type="EMBL" id="BIFR01000002">
    <property type="protein sequence ID" value="GCE15520.1"/>
    <property type="molecule type" value="Genomic_DNA"/>
</dbReference>
<evidence type="ECO:0000313" key="6">
    <source>
        <dbReference type="Proteomes" id="UP000287352"/>
    </source>
</evidence>
<protein>
    <submittedName>
        <fullName evidence="5">AraC family transcriptional regulator</fullName>
    </submittedName>
</protein>
<dbReference type="InterPro" id="IPR018062">
    <property type="entry name" value="HTH_AraC-typ_CS"/>
</dbReference>
<dbReference type="PANTHER" id="PTHR46796:SF6">
    <property type="entry name" value="ARAC SUBFAMILY"/>
    <property type="match status" value="1"/>
</dbReference>
<dbReference type="Gene3D" id="1.10.10.60">
    <property type="entry name" value="Homeodomain-like"/>
    <property type="match status" value="2"/>
</dbReference>
<keyword evidence="1" id="KW-0805">Transcription regulation</keyword>
<evidence type="ECO:0000256" key="2">
    <source>
        <dbReference type="ARBA" id="ARBA00023125"/>
    </source>
</evidence>
<reference evidence="6" key="1">
    <citation type="submission" date="2018-12" db="EMBL/GenBank/DDBJ databases">
        <title>Tengunoibacter tsumagoiensis gen. nov., sp. nov., Dictyobacter kobayashii sp. nov., D. alpinus sp. nov., and D. joshuensis sp. nov. and description of Dictyobacteraceae fam. nov. within the order Ktedonobacterales isolated from Tengu-no-mugimeshi.</title>
        <authorList>
            <person name="Wang C.M."/>
            <person name="Zheng Y."/>
            <person name="Sakai Y."/>
            <person name="Toyoda A."/>
            <person name="Minakuchi Y."/>
            <person name="Abe K."/>
            <person name="Yokota A."/>
            <person name="Yabe S."/>
        </authorList>
    </citation>
    <scope>NUCLEOTIDE SEQUENCE [LARGE SCALE GENOMIC DNA]</scope>
    <source>
        <strain evidence="6">Uno3</strain>
    </source>
</reference>
<keyword evidence="2" id="KW-0238">DNA-binding</keyword>
<evidence type="ECO:0000259" key="4">
    <source>
        <dbReference type="PROSITE" id="PS01124"/>
    </source>
</evidence>
<sequence>MPTAERQPVSQNGLLHSNGQKALVAPVLYLSSEQAGWEGVRAEAFHEPDEFEGWNAEPRANADIALILFRGGGMRLEQRCSDGPWRGGKVQQGDLLLRAEGEEPYEVRWKSFSEQPTRTLHVHLKQELLRRVSEEVADYDGAKVSLRSRPGFQDPLLSQIGFALWQELEEPSSAGKLYAQTAAQMLAVHLLRRYAAVGKGWEESGRGLTRPQMQRVADFVQAHLEQEISLEELAGQAGFSIYHFARLFRETTGESPHQFVVRQRIERAQTLLKKGEMALAQVALEVGFANQSHLTRVFKRQVGVTPRAYRQEWRD</sequence>
<keyword evidence="6" id="KW-1185">Reference proteome</keyword>
<dbReference type="InterPro" id="IPR050204">
    <property type="entry name" value="AraC_XylS_family_regulators"/>
</dbReference>
<dbReference type="InterPro" id="IPR009057">
    <property type="entry name" value="Homeodomain-like_sf"/>
</dbReference>
<dbReference type="OrthoDB" id="2060755at2"/>
<dbReference type="PANTHER" id="PTHR46796">
    <property type="entry name" value="HTH-TYPE TRANSCRIPTIONAL ACTIVATOR RHAS-RELATED"/>
    <property type="match status" value="1"/>
</dbReference>
<dbReference type="Pfam" id="PF12833">
    <property type="entry name" value="HTH_18"/>
    <property type="match status" value="1"/>
</dbReference>
<feature type="domain" description="HTH araC/xylS-type" evidence="4">
    <location>
        <begin position="214"/>
        <end position="312"/>
    </location>
</feature>
<dbReference type="InterPro" id="IPR018060">
    <property type="entry name" value="HTH_AraC"/>
</dbReference>
<dbReference type="RefSeq" id="WP_126582969.1">
    <property type="nucleotide sequence ID" value="NZ_BIFR01000002.1"/>
</dbReference>
<dbReference type="PRINTS" id="PR00032">
    <property type="entry name" value="HTHARAC"/>
</dbReference>